<name>J0DBJ7_AURST</name>
<evidence type="ECO:0000256" key="1">
    <source>
        <dbReference type="SAM" id="MobiDB-lite"/>
    </source>
</evidence>
<feature type="region of interest" description="Disordered" evidence="1">
    <location>
        <begin position="496"/>
        <end position="515"/>
    </location>
</feature>
<reference evidence="3" key="1">
    <citation type="journal article" date="2012" name="Science">
        <title>The Paleozoic origin of enzymatic lignin decomposition reconstructed from 31 fungal genomes.</title>
        <authorList>
            <person name="Floudas D."/>
            <person name="Binder M."/>
            <person name="Riley R."/>
            <person name="Barry K."/>
            <person name="Blanchette R.A."/>
            <person name="Henrissat B."/>
            <person name="Martinez A.T."/>
            <person name="Otillar R."/>
            <person name="Spatafora J.W."/>
            <person name="Yadav J.S."/>
            <person name="Aerts A."/>
            <person name="Benoit I."/>
            <person name="Boyd A."/>
            <person name="Carlson A."/>
            <person name="Copeland A."/>
            <person name="Coutinho P.M."/>
            <person name="de Vries R.P."/>
            <person name="Ferreira P."/>
            <person name="Findley K."/>
            <person name="Foster B."/>
            <person name="Gaskell J."/>
            <person name="Glotzer D."/>
            <person name="Gorecki P."/>
            <person name="Heitman J."/>
            <person name="Hesse C."/>
            <person name="Hori C."/>
            <person name="Igarashi K."/>
            <person name="Jurgens J.A."/>
            <person name="Kallen N."/>
            <person name="Kersten P."/>
            <person name="Kohler A."/>
            <person name="Kuees U."/>
            <person name="Kumar T.K.A."/>
            <person name="Kuo A."/>
            <person name="LaButti K."/>
            <person name="Larrondo L.F."/>
            <person name="Lindquist E."/>
            <person name="Ling A."/>
            <person name="Lombard V."/>
            <person name="Lucas S."/>
            <person name="Lundell T."/>
            <person name="Martin R."/>
            <person name="McLaughlin D.J."/>
            <person name="Morgenstern I."/>
            <person name="Morin E."/>
            <person name="Murat C."/>
            <person name="Nagy L.G."/>
            <person name="Nolan M."/>
            <person name="Ohm R.A."/>
            <person name="Patyshakuliyeva A."/>
            <person name="Rokas A."/>
            <person name="Ruiz-Duenas F.J."/>
            <person name="Sabat G."/>
            <person name="Salamov A."/>
            <person name="Samejima M."/>
            <person name="Schmutz J."/>
            <person name="Slot J.C."/>
            <person name="St John F."/>
            <person name="Stenlid J."/>
            <person name="Sun H."/>
            <person name="Sun S."/>
            <person name="Syed K."/>
            <person name="Tsang A."/>
            <person name="Wiebenga A."/>
            <person name="Young D."/>
            <person name="Pisabarro A."/>
            <person name="Eastwood D.C."/>
            <person name="Martin F."/>
            <person name="Cullen D."/>
            <person name="Grigoriev I.V."/>
            <person name="Hibbett D.S."/>
        </authorList>
    </citation>
    <scope>NUCLEOTIDE SEQUENCE [LARGE SCALE GENOMIC DNA]</scope>
    <source>
        <strain evidence="3">TFB10046</strain>
    </source>
</reference>
<organism evidence="2 3">
    <name type="scientific">Auricularia subglabra (strain TFB-10046 / SS5)</name>
    <name type="common">White-rot fungus</name>
    <name type="synonym">Auricularia delicata (strain TFB10046)</name>
    <dbReference type="NCBI Taxonomy" id="717982"/>
    <lineage>
        <taxon>Eukaryota</taxon>
        <taxon>Fungi</taxon>
        <taxon>Dikarya</taxon>
        <taxon>Basidiomycota</taxon>
        <taxon>Agaricomycotina</taxon>
        <taxon>Agaricomycetes</taxon>
        <taxon>Auriculariales</taxon>
        <taxon>Auriculariaceae</taxon>
        <taxon>Auricularia</taxon>
    </lineage>
</organism>
<evidence type="ECO:0000313" key="2">
    <source>
        <dbReference type="EMBL" id="EJD37971.1"/>
    </source>
</evidence>
<accession>J0DBJ7</accession>
<evidence type="ECO:0008006" key="4">
    <source>
        <dbReference type="Google" id="ProtNLM"/>
    </source>
</evidence>
<evidence type="ECO:0000313" key="3">
    <source>
        <dbReference type="Proteomes" id="UP000006514"/>
    </source>
</evidence>
<dbReference type="EMBL" id="JH687832">
    <property type="protein sequence ID" value="EJD37971.1"/>
    <property type="molecule type" value="Genomic_DNA"/>
</dbReference>
<gene>
    <name evidence="2" type="ORF">AURDEDRAFT_154212</name>
</gene>
<sequence length="603" mass="67948">MLPSSLQRLYEDLDQWVASAHHTLLASDRLSADDIKGRIITVAVDSLRSAARTLDANERNTFIQLGPAVLGRILADPLLASDVVAVSHTCRRLRSMIVDCPQYWNRPTDLNHGANLVFERFVMQRSQPTPLDLYVSIWGWGESRKSAETSCHLVKENMHRLCRLALIMERPPATWRPGQLGEPIYVLQDFDAPDEDRSAARESWILMRDALETPAPLLRELNLGRDSFGTGSHRVLPVDSFCGQAPLLRTCTLKGITLPPQCIQAFSNLVTLHYHSFQPQVAELDLLSFGKILDGLQLLQELSLRGHWFSLGDGATESSPSQLRTVRVFDVPLPFEIARDLRSRSLELPDVHDFFYKRCARRFVCTSYDGVPGAFNSSANVLQIFPSVESMLVLLPHIELRSGPSTLVVLRAFWDVEHFSTQPRLHAHLKHLTIHEHFWPGEAALPEAPRLETLCIVLGAFSEYQVFHRAFGNHTCSLSQAGHAWTCPTLHTMTLAYPPPRRRRRSPSMRPVHGESFNVSSPFRCKRPDGDTLPVSLREIHRFISTCLRFSRAQLALLQLSGVEPIDMDARGLLHVLADDVRISATVDDALVDRIAWDWCAEN</sequence>
<protein>
    <recommendedName>
        <fullName evidence="4">F-box domain-containing protein</fullName>
    </recommendedName>
</protein>
<dbReference type="Proteomes" id="UP000006514">
    <property type="component" value="Unassembled WGS sequence"/>
</dbReference>
<dbReference type="AlphaFoldDB" id="J0DBJ7"/>
<dbReference type="InParanoid" id="J0DBJ7"/>
<proteinExistence type="predicted"/>
<keyword evidence="3" id="KW-1185">Reference proteome</keyword>
<dbReference type="KEGG" id="adl:AURDEDRAFT_154212"/>